<dbReference type="Pfam" id="PF00892">
    <property type="entry name" value="EamA"/>
    <property type="match status" value="2"/>
</dbReference>
<feature type="domain" description="EamA" evidence="7">
    <location>
        <begin position="34"/>
        <end position="160"/>
    </location>
</feature>
<feature type="transmembrane region" description="Helical" evidence="6">
    <location>
        <begin position="203"/>
        <end position="221"/>
    </location>
</feature>
<accession>A8HQB4</accession>
<dbReference type="HOGENOM" id="CLU_033863_21_0_5"/>
<feature type="transmembrane region" description="Helical" evidence="6">
    <location>
        <begin position="59"/>
        <end position="78"/>
    </location>
</feature>
<evidence type="ECO:0000313" key="8">
    <source>
        <dbReference type="EMBL" id="BAF87025.1"/>
    </source>
</evidence>
<dbReference type="InterPro" id="IPR037185">
    <property type="entry name" value="EmrE-like"/>
</dbReference>
<feature type="transmembrane region" description="Helical" evidence="6">
    <location>
        <begin position="168"/>
        <end position="191"/>
    </location>
</feature>
<dbReference type="Proteomes" id="UP000000270">
    <property type="component" value="Chromosome"/>
</dbReference>
<reference evidence="8 9" key="6">
    <citation type="journal article" date="2011" name="Appl. Environ. Microbiol.">
        <title>Involvement of the azorhizobial chromosome partition gene (parA) in the onset of bacteroid differentiation during Sesbania rostrata stem nodule development.</title>
        <authorList>
            <person name="Liu CT."/>
            <person name="Lee KB."/>
            <person name="Wang YS."/>
            <person name="Peng MH."/>
            <person name="Lee KT."/>
            <person name="Suzuki S."/>
            <person name="Suzuki T."/>
            <person name="Oyaizu H."/>
        </authorList>
    </citation>
    <scope>NUCLEOTIDE SEQUENCE [LARGE SCALE GENOMIC DNA]</scope>
    <source>
        <strain evidence="9">ATCC 43989 / DSM 5975 / JCM 20966 / LMG 6465 / NBRC 14845 / NCIMB 13405 / ORS 571</strain>
    </source>
</reference>
<evidence type="ECO:0000256" key="4">
    <source>
        <dbReference type="ARBA" id="ARBA00022989"/>
    </source>
</evidence>
<evidence type="ECO:0000313" key="9">
    <source>
        <dbReference type="Proteomes" id="UP000000270"/>
    </source>
</evidence>
<feature type="transmembrane region" description="Helical" evidence="6">
    <location>
        <begin position="144"/>
        <end position="162"/>
    </location>
</feature>
<feature type="transmembrane region" description="Helical" evidence="6">
    <location>
        <begin position="119"/>
        <end position="137"/>
    </location>
</feature>
<name>A8HQB4_AZOC5</name>
<feature type="transmembrane region" description="Helical" evidence="6">
    <location>
        <begin position="233"/>
        <end position="253"/>
    </location>
</feature>
<reference evidence="8 9" key="5">
    <citation type="journal article" date="2010" name="Appl. Environ. Microbiol.">
        <title>phrR-like gene praR of Azorhizobium caulinodans ORS571 is essential for symbiosis with Sesbania rostrata and is involved in expression of reb genes.</title>
        <authorList>
            <person name="Akiba N."/>
            <person name="Aono T."/>
            <person name="Toyazaki H."/>
            <person name="Sato S."/>
            <person name="Oyaizu H."/>
        </authorList>
    </citation>
    <scope>NUCLEOTIDE SEQUENCE [LARGE SCALE GENOMIC DNA]</scope>
    <source>
        <strain evidence="9">ATCC 43989 / DSM 5975 / JCM 20966 / LMG 6465 / NBRC 14845 / NCIMB 13405 / ORS 571</strain>
    </source>
</reference>
<proteinExistence type="predicted"/>
<dbReference type="STRING" id="438753.AZC_1027"/>
<feature type="transmembrane region" description="Helical" evidence="6">
    <location>
        <begin position="90"/>
        <end position="107"/>
    </location>
</feature>
<evidence type="ECO:0000256" key="6">
    <source>
        <dbReference type="SAM" id="Phobius"/>
    </source>
</evidence>
<protein>
    <recommendedName>
        <fullName evidence="7">EamA domain-containing protein</fullName>
    </recommendedName>
</protein>
<keyword evidence="2" id="KW-1003">Cell membrane</keyword>
<reference evidence="8 9" key="3">
    <citation type="journal article" date="2008" name="BMC Genomics">
        <title>The genome of the versatile nitrogen fixer Azorhizobium caulinodans ORS571.</title>
        <authorList>
            <person name="Lee KB."/>
            <person name="Backer P.D."/>
            <person name="Aono T."/>
            <person name="Liu CT."/>
            <person name="Suzuki S."/>
            <person name="Suzuki T."/>
            <person name="Kaneko T."/>
            <person name="Yamada M."/>
            <person name="Tabata S."/>
            <person name="Kupfer D.M."/>
            <person name="Najar F.Z."/>
            <person name="Wiley G.B."/>
            <person name="Roe B."/>
            <person name="Binnewies T.T."/>
            <person name="Ussery D.W."/>
            <person name="D'Haeze W."/>
            <person name="Herder J.D."/>
            <person name="Gevers D."/>
            <person name="Vereecke D."/>
            <person name="Holsters M."/>
            <person name="Oyaizu H."/>
        </authorList>
    </citation>
    <scope>NUCLEOTIDE SEQUENCE [LARGE SCALE GENOMIC DNA]</scope>
    <source>
        <strain evidence="9">ATCC 43989 / DSM 5975 / JCM 20966 / LMG 6465 / NBRC 14845 / NCIMB 13405 / ORS 571</strain>
    </source>
</reference>
<dbReference type="PANTHER" id="PTHR42920">
    <property type="entry name" value="OS03G0707200 PROTEIN-RELATED"/>
    <property type="match status" value="1"/>
</dbReference>
<dbReference type="InterPro" id="IPR000620">
    <property type="entry name" value="EamA_dom"/>
</dbReference>
<sequence length="319" mass="33322">MGLKASPPPPKPRPMSLPTASHAGFRFRLSRPELALIGITMLWGATFLVVHLAMRQEGALFFVGLRFLSAGVLLAILFRREMIQVTPQEVGAGAAIGLAICLGYGAQTFGLKTISSSQSAFITAAYVPLVPLLQWVVLKRPPALMSWVAVGFAFVGLLLLAGPGAHGIGFGVGEVVTLLGTLAMAAEILLIGTFAGRVNSRRVTVVQLVAAGMFALIAMPFAGEVVPDASASWFAAALGLGVMSAIIQLTMNWAQAFVSPTRATLIYAGEPVWAGIVGRLAGERLAPLALLGGGLILVGTLIGELRPQRRSKAHNAPAK</sequence>
<evidence type="ECO:0000256" key="5">
    <source>
        <dbReference type="ARBA" id="ARBA00023136"/>
    </source>
</evidence>
<evidence type="ECO:0000256" key="2">
    <source>
        <dbReference type="ARBA" id="ARBA00022475"/>
    </source>
</evidence>
<reference evidence="8 9" key="1">
    <citation type="journal article" date="2007" name="Appl. Environ. Microbiol.">
        <title>Rhizobial factors required for stem nodule maturation and maintenance in Sesbania rostrata-Azorhizobium caulinodans ORS571 symbiosis.</title>
        <authorList>
            <person name="Suzuki S."/>
            <person name="Aono T."/>
            <person name="Lee KB."/>
            <person name="Suzuki T."/>
            <person name="Liu CT."/>
            <person name="Miwa H."/>
            <person name="Wakao S."/>
            <person name="Iki T."/>
            <person name="Oyaizu H."/>
        </authorList>
    </citation>
    <scope>NUCLEOTIDE SEQUENCE [LARGE SCALE GENOMIC DNA]</scope>
    <source>
        <strain evidence="9">ATCC 43989 / DSM 5975 / JCM 20966 / LMG 6465 / NBRC 14845 / NCIMB 13405 / ORS 571</strain>
    </source>
</reference>
<dbReference type="AlphaFoldDB" id="A8HQB4"/>
<keyword evidence="9" id="KW-1185">Reference proteome</keyword>
<dbReference type="eggNOG" id="COG0697">
    <property type="taxonomic scope" value="Bacteria"/>
</dbReference>
<dbReference type="EMBL" id="AP009384">
    <property type="protein sequence ID" value="BAF87025.1"/>
    <property type="molecule type" value="Genomic_DNA"/>
</dbReference>
<evidence type="ECO:0000256" key="1">
    <source>
        <dbReference type="ARBA" id="ARBA00004651"/>
    </source>
</evidence>
<evidence type="ECO:0000259" key="7">
    <source>
        <dbReference type="Pfam" id="PF00892"/>
    </source>
</evidence>
<dbReference type="GO" id="GO:0005886">
    <property type="term" value="C:plasma membrane"/>
    <property type="evidence" value="ECO:0007669"/>
    <property type="project" value="UniProtKB-SubCell"/>
</dbReference>
<keyword evidence="5 6" id="KW-0472">Membrane</keyword>
<dbReference type="KEGG" id="azc:AZC_1027"/>
<dbReference type="PANTHER" id="PTHR42920:SF5">
    <property type="entry name" value="EAMA DOMAIN-CONTAINING PROTEIN"/>
    <property type="match status" value="1"/>
</dbReference>
<organism evidence="8 9">
    <name type="scientific">Azorhizobium caulinodans (strain ATCC 43989 / DSM 5975 / JCM 20966 / LMG 6465 / NBRC 14845 / NCIMB 13405 / ORS 571)</name>
    <dbReference type="NCBI Taxonomy" id="438753"/>
    <lineage>
        <taxon>Bacteria</taxon>
        <taxon>Pseudomonadati</taxon>
        <taxon>Pseudomonadota</taxon>
        <taxon>Alphaproteobacteria</taxon>
        <taxon>Hyphomicrobiales</taxon>
        <taxon>Xanthobacteraceae</taxon>
        <taxon>Azorhizobium</taxon>
    </lineage>
</organism>
<comment type="subcellular location">
    <subcellularLocation>
        <location evidence="1">Cell membrane</location>
        <topology evidence="1">Multi-pass membrane protein</topology>
    </subcellularLocation>
</comment>
<evidence type="ECO:0000256" key="3">
    <source>
        <dbReference type="ARBA" id="ARBA00022692"/>
    </source>
</evidence>
<keyword evidence="3 6" id="KW-0812">Transmembrane</keyword>
<gene>
    <name evidence="8" type="ordered locus">AZC_1027</name>
</gene>
<dbReference type="InterPro" id="IPR051258">
    <property type="entry name" value="Diverse_Substrate_Transporter"/>
</dbReference>
<reference evidence="8 9" key="4">
    <citation type="journal article" date="2009" name="Appl. Environ. Microbiol.">
        <title>Comparative genome-wide transcriptional profiling of Azorhizobium caulinodans ORS571 grown under free-living and symbiotic conditions.</title>
        <authorList>
            <person name="Tsukada S."/>
            <person name="Aono T."/>
            <person name="Akiba N."/>
            <person name="Lee KB."/>
            <person name="Liu CT."/>
            <person name="Toyazaki H."/>
            <person name="Oyaizu H."/>
        </authorList>
    </citation>
    <scope>NUCLEOTIDE SEQUENCE [LARGE SCALE GENOMIC DNA]</scope>
    <source>
        <strain evidence="9">ATCC 43989 / DSM 5975 / JCM 20966 / LMG 6465 / NBRC 14845 / NCIMB 13405 / ORS 571</strain>
    </source>
</reference>
<reference evidence="9" key="2">
    <citation type="submission" date="2007-04" db="EMBL/GenBank/DDBJ databases">
        <title>Complete genome sequence of the nitrogen-fixing bacterium Azorhizobium caulinodans ORS571.</title>
        <authorList>
            <person name="Lee K.B."/>
            <person name="Backer P.D."/>
            <person name="Aono T."/>
            <person name="Liu C.T."/>
            <person name="Suzuki S."/>
            <person name="Suzuki T."/>
            <person name="Kaneko T."/>
            <person name="Yamada M."/>
            <person name="Tabata S."/>
            <person name="Kupfer D.M."/>
            <person name="Najar F.Z."/>
            <person name="Wiley G.B."/>
            <person name="Roe B."/>
            <person name="Binnewies T."/>
            <person name="Ussery D."/>
            <person name="Vereecke D."/>
            <person name="Gevers D."/>
            <person name="Holsters M."/>
            <person name="Oyaizu H."/>
        </authorList>
    </citation>
    <scope>NUCLEOTIDE SEQUENCE [LARGE SCALE GENOMIC DNA]</scope>
    <source>
        <strain evidence="9">ATCC 43989 / DSM 5975 / JCM 20966 / LMG 6465 / NBRC 14845 / NCIMB 13405 / ORS 571</strain>
    </source>
</reference>
<dbReference type="SUPFAM" id="SSF103481">
    <property type="entry name" value="Multidrug resistance efflux transporter EmrE"/>
    <property type="match status" value="2"/>
</dbReference>
<feature type="transmembrane region" description="Helical" evidence="6">
    <location>
        <begin position="34"/>
        <end position="53"/>
    </location>
</feature>
<feature type="domain" description="EamA" evidence="7">
    <location>
        <begin position="173"/>
        <end position="302"/>
    </location>
</feature>
<keyword evidence="4 6" id="KW-1133">Transmembrane helix</keyword>